<sequence length="166" mass="19705">MNLIQRLPISIIINEIEPFTRSPMCKNVLYDIENYTYTFKCVYNKYCEILLEKLAGSDHVAMNIYPENLSIVARMTWFFLEIEIFSFLCRSSYLYDVLDRSFNNICTANIFSYTHELSEISDLEELDEFADFIDSHHKLVKARVKRIWALMNNKERLECINVICNQ</sequence>
<dbReference type="AlphaFoldDB" id="A0A6C0AG16"/>
<evidence type="ECO:0000313" key="1">
    <source>
        <dbReference type="EMBL" id="QHS78734.1"/>
    </source>
</evidence>
<accession>A0A6C0AG16</accession>
<name>A0A6C0AG16_9ZZZZ</name>
<dbReference type="EMBL" id="MN740602">
    <property type="protein sequence ID" value="QHS78734.1"/>
    <property type="molecule type" value="Genomic_DNA"/>
</dbReference>
<organism evidence="1">
    <name type="scientific">viral metagenome</name>
    <dbReference type="NCBI Taxonomy" id="1070528"/>
    <lineage>
        <taxon>unclassified sequences</taxon>
        <taxon>metagenomes</taxon>
        <taxon>organismal metagenomes</taxon>
    </lineage>
</organism>
<proteinExistence type="predicted"/>
<reference evidence="1" key="1">
    <citation type="journal article" date="2020" name="Nature">
        <title>Giant virus diversity and host interactions through global metagenomics.</title>
        <authorList>
            <person name="Schulz F."/>
            <person name="Roux S."/>
            <person name="Paez-Espino D."/>
            <person name="Jungbluth S."/>
            <person name="Walsh D.A."/>
            <person name="Denef V.J."/>
            <person name="McMahon K.D."/>
            <person name="Konstantinidis K.T."/>
            <person name="Eloe-Fadrosh E.A."/>
            <person name="Kyrpides N.C."/>
            <person name="Woyke T."/>
        </authorList>
    </citation>
    <scope>NUCLEOTIDE SEQUENCE</scope>
    <source>
        <strain evidence="1">GVMAG-S-1024976-23</strain>
    </source>
</reference>
<protein>
    <submittedName>
        <fullName evidence="1">Uncharacterized protein</fullName>
    </submittedName>
</protein>